<keyword evidence="7" id="KW-1185">Reference proteome</keyword>
<dbReference type="InterPro" id="IPR036388">
    <property type="entry name" value="WH-like_DNA-bd_sf"/>
</dbReference>
<evidence type="ECO:0000313" key="6">
    <source>
        <dbReference type="EMBL" id="GIU47378.1"/>
    </source>
</evidence>
<evidence type="ECO:0000256" key="3">
    <source>
        <dbReference type="ARBA" id="ARBA00023125"/>
    </source>
</evidence>
<evidence type="ECO:0000313" key="7">
    <source>
        <dbReference type="Proteomes" id="UP000761574"/>
    </source>
</evidence>
<name>A0ABQ4PIJ4_9GAMM</name>
<dbReference type="Pfam" id="PF00126">
    <property type="entry name" value="HTH_1"/>
    <property type="match status" value="1"/>
</dbReference>
<feature type="domain" description="HTH lysR-type" evidence="5">
    <location>
        <begin position="12"/>
        <end position="64"/>
    </location>
</feature>
<dbReference type="InterPro" id="IPR036390">
    <property type="entry name" value="WH_DNA-bd_sf"/>
</dbReference>
<dbReference type="InterPro" id="IPR050389">
    <property type="entry name" value="LysR-type_TF"/>
</dbReference>
<dbReference type="PROSITE" id="PS50931">
    <property type="entry name" value="HTH_LYSR"/>
    <property type="match status" value="1"/>
</dbReference>
<dbReference type="SUPFAM" id="SSF53850">
    <property type="entry name" value="Periplasmic binding protein-like II"/>
    <property type="match status" value="1"/>
</dbReference>
<evidence type="ECO:0000256" key="2">
    <source>
        <dbReference type="ARBA" id="ARBA00023015"/>
    </source>
</evidence>
<keyword evidence="2" id="KW-0805">Transcription regulation</keyword>
<comment type="caution">
    <text evidence="6">The sequence shown here is derived from an EMBL/GenBank/DDBJ whole genome shotgun (WGS) entry which is preliminary data.</text>
</comment>
<proteinExistence type="inferred from homology"/>
<protein>
    <recommendedName>
        <fullName evidence="5">HTH lysR-type domain-containing protein</fullName>
    </recommendedName>
</protein>
<dbReference type="Proteomes" id="UP000761574">
    <property type="component" value="Unassembled WGS sequence"/>
</dbReference>
<keyword evidence="4" id="KW-0804">Transcription</keyword>
<evidence type="ECO:0000256" key="1">
    <source>
        <dbReference type="ARBA" id="ARBA00009437"/>
    </source>
</evidence>
<dbReference type="Gene3D" id="3.40.190.10">
    <property type="entry name" value="Periplasmic binding protein-like II"/>
    <property type="match status" value="2"/>
</dbReference>
<evidence type="ECO:0000256" key="4">
    <source>
        <dbReference type="ARBA" id="ARBA00023163"/>
    </source>
</evidence>
<keyword evidence="3" id="KW-0238">DNA-binding</keyword>
<dbReference type="InterPro" id="IPR000847">
    <property type="entry name" value="LysR_HTH_N"/>
</dbReference>
<sequence length="325" mass="36569">MSRVNTNSLFNIKVFVLLFETLSSTEVAQQLGVATSKISRSLKALRHSFDEPLFIRKQHGFEHTPFAKTIYPHLKQLLTLSETSLALSQPVNTQVTQQMTITCPPPLSLNLLSYLQDKASQLKLQYCFNIKPCSNDIDKLLNRLEVDLAVTFEAHNSERLSSEFVAKANAYVVVGNQQHPIFKGDSRIDVDTMLKYPYISFNGHEFEQGHDPLAMYALDKGRSINMVAKVCLLADLMIQLERSDALALICYRDAVAFLCAKAKLHAVALPEDQNRLLNLRADGHRHYLTKLRQGNQANLWVEAEIASYIQGNVILHCDGAIDGKR</sequence>
<dbReference type="EMBL" id="BPFB01000022">
    <property type="protein sequence ID" value="GIU47378.1"/>
    <property type="molecule type" value="Genomic_DNA"/>
</dbReference>
<dbReference type="RefSeq" id="WP_119977696.1">
    <property type="nucleotide sequence ID" value="NZ_BPFB01000022.1"/>
</dbReference>
<accession>A0ABQ4PIJ4</accession>
<dbReference type="SUPFAM" id="SSF46785">
    <property type="entry name" value="Winged helix' DNA-binding domain"/>
    <property type="match status" value="1"/>
</dbReference>
<dbReference type="PANTHER" id="PTHR30118:SF11">
    <property type="entry name" value="HTH-TYPE TRANSCRIPTIONAL REGULATOR YIDZ"/>
    <property type="match status" value="1"/>
</dbReference>
<evidence type="ECO:0000259" key="5">
    <source>
        <dbReference type="PROSITE" id="PS50931"/>
    </source>
</evidence>
<dbReference type="Gene3D" id="1.10.10.10">
    <property type="entry name" value="Winged helix-like DNA-binding domain superfamily/Winged helix DNA-binding domain"/>
    <property type="match status" value="1"/>
</dbReference>
<comment type="similarity">
    <text evidence="1">Belongs to the LysR transcriptional regulatory family.</text>
</comment>
<reference evidence="6 7" key="1">
    <citation type="submission" date="2021-05" db="EMBL/GenBank/DDBJ databases">
        <title>Molecular characterization for Shewanella algae harboring chromosomal blaOXA-55-like strains isolated from clinical and environment sample.</title>
        <authorList>
            <person name="Ohama Y."/>
            <person name="Aoki K."/>
            <person name="Harada S."/>
            <person name="Moriya K."/>
            <person name="Ishii Y."/>
            <person name="Tateda K."/>
        </authorList>
    </citation>
    <scope>NUCLEOTIDE SEQUENCE [LARGE SCALE GENOMIC DNA]</scope>
    <source>
        <strain evidence="6 7">LMG 23746</strain>
    </source>
</reference>
<dbReference type="PANTHER" id="PTHR30118">
    <property type="entry name" value="HTH-TYPE TRANSCRIPTIONAL REGULATOR LEUO-RELATED"/>
    <property type="match status" value="1"/>
</dbReference>
<gene>
    <name evidence="6" type="ORF">TUM4630_21260</name>
</gene>
<organism evidence="6 7">
    <name type="scientific">Shewanella algidipiscicola</name>
    <dbReference type="NCBI Taxonomy" id="614070"/>
    <lineage>
        <taxon>Bacteria</taxon>
        <taxon>Pseudomonadati</taxon>
        <taxon>Pseudomonadota</taxon>
        <taxon>Gammaproteobacteria</taxon>
        <taxon>Alteromonadales</taxon>
        <taxon>Shewanellaceae</taxon>
        <taxon>Shewanella</taxon>
    </lineage>
</organism>